<dbReference type="EMBL" id="JAAXPE010000007">
    <property type="protein sequence ID" value="NKY85854.1"/>
    <property type="molecule type" value="Genomic_DNA"/>
</dbReference>
<keyword evidence="3" id="KW-1185">Reference proteome</keyword>
<evidence type="ECO:0000313" key="3">
    <source>
        <dbReference type="Proteomes" id="UP000523447"/>
    </source>
</evidence>
<sequence>MNDPAPQWKRQSPPPGRRPPQALVDAAAANPGGSVVDIDPAWVDDPNGFVPPGAVRGRYEVDERGGLTGAYHRNPHHTAPRDDVGKLLAENCLPLLLMGTDPGAALRAEILRTLTAQIEGTRVDWIWVHDTPRHQIAGKPKADGYLTVSRAALGVPFALSVRAPGRRREVLAGTFTWIWAGLDQPDPSQRVWLDLGMSADWAQDQFPSRMFEV</sequence>
<name>A0A7X6LWF6_9NOCA</name>
<dbReference type="AlphaFoldDB" id="A0A7X6LWF6"/>
<organism evidence="2 3">
    <name type="scientific">Nocardia veterana</name>
    <dbReference type="NCBI Taxonomy" id="132249"/>
    <lineage>
        <taxon>Bacteria</taxon>
        <taxon>Bacillati</taxon>
        <taxon>Actinomycetota</taxon>
        <taxon>Actinomycetes</taxon>
        <taxon>Mycobacteriales</taxon>
        <taxon>Nocardiaceae</taxon>
        <taxon>Nocardia</taxon>
    </lineage>
</organism>
<evidence type="ECO:0000313" key="2">
    <source>
        <dbReference type="EMBL" id="NKY85854.1"/>
    </source>
</evidence>
<evidence type="ECO:0000256" key="1">
    <source>
        <dbReference type="SAM" id="MobiDB-lite"/>
    </source>
</evidence>
<gene>
    <name evidence="2" type="ORF">HGA07_09480</name>
</gene>
<feature type="region of interest" description="Disordered" evidence="1">
    <location>
        <begin position="1"/>
        <end position="31"/>
    </location>
</feature>
<reference evidence="2 3" key="1">
    <citation type="submission" date="2020-04" db="EMBL/GenBank/DDBJ databases">
        <title>MicrobeNet Type strains.</title>
        <authorList>
            <person name="Nicholson A.C."/>
        </authorList>
    </citation>
    <scope>NUCLEOTIDE SEQUENCE [LARGE SCALE GENOMIC DNA]</scope>
    <source>
        <strain evidence="2 3">DSM 44445</strain>
    </source>
</reference>
<dbReference type="RefSeq" id="WP_157171526.1">
    <property type="nucleotide sequence ID" value="NZ_CAWPHS010000067.1"/>
</dbReference>
<protein>
    <submittedName>
        <fullName evidence="2">Uncharacterized protein</fullName>
    </submittedName>
</protein>
<comment type="caution">
    <text evidence="2">The sequence shown here is derived from an EMBL/GenBank/DDBJ whole genome shotgun (WGS) entry which is preliminary data.</text>
</comment>
<dbReference type="Proteomes" id="UP000523447">
    <property type="component" value="Unassembled WGS sequence"/>
</dbReference>
<accession>A0A7X6LWF6</accession>
<proteinExistence type="predicted"/>